<keyword evidence="4" id="KW-1185">Reference proteome</keyword>
<gene>
    <name evidence="3" type="ORF">O181_073511</name>
</gene>
<comment type="caution">
    <text evidence="3">The sequence shown here is derived from an EMBL/GenBank/DDBJ whole genome shotgun (WGS) entry which is preliminary data.</text>
</comment>
<dbReference type="Gene3D" id="3.40.50.720">
    <property type="entry name" value="NAD(P)-binding Rossmann-like Domain"/>
    <property type="match status" value="1"/>
</dbReference>
<dbReference type="GO" id="GO:0050664">
    <property type="term" value="F:oxidoreductase activity, acting on NAD(P)H, oxygen as acceptor"/>
    <property type="evidence" value="ECO:0007669"/>
    <property type="project" value="TreeGrafter"/>
</dbReference>
<dbReference type="Pfam" id="PF00106">
    <property type="entry name" value="adh_short"/>
    <property type="match status" value="1"/>
</dbReference>
<accession>A0A9Q3FB85</accession>
<proteinExistence type="inferred from homology"/>
<dbReference type="SUPFAM" id="SSF51735">
    <property type="entry name" value="NAD(P)-binding Rossmann-fold domains"/>
    <property type="match status" value="1"/>
</dbReference>
<evidence type="ECO:0000313" key="4">
    <source>
        <dbReference type="Proteomes" id="UP000765509"/>
    </source>
</evidence>
<keyword evidence="2" id="KW-0560">Oxidoreductase</keyword>
<evidence type="ECO:0000313" key="3">
    <source>
        <dbReference type="EMBL" id="MBW0533796.1"/>
    </source>
</evidence>
<dbReference type="InterPro" id="IPR036291">
    <property type="entry name" value="NAD(P)-bd_dom_sf"/>
</dbReference>
<evidence type="ECO:0008006" key="5">
    <source>
        <dbReference type="Google" id="ProtNLM"/>
    </source>
</evidence>
<dbReference type="PRINTS" id="PR00081">
    <property type="entry name" value="GDHRDH"/>
</dbReference>
<dbReference type="GO" id="GO:0016616">
    <property type="term" value="F:oxidoreductase activity, acting on the CH-OH group of donors, NAD or NADP as acceptor"/>
    <property type="evidence" value="ECO:0007669"/>
    <property type="project" value="UniProtKB-ARBA"/>
</dbReference>
<protein>
    <recommendedName>
        <fullName evidence="5">NAD(P)-binding protein</fullName>
    </recommendedName>
</protein>
<comment type="similarity">
    <text evidence="1">Belongs to the short-chain dehydrogenases/reductases (SDR) family.</text>
</comment>
<evidence type="ECO:0000256" key="1">
    <source>
        <dbReference type="ARBA" id="ARBA00006484"/>
    </source>
</evidence>
<dbReference type="PANTHER" id="PTHR43008:SF4">
    <property type="entry name" value="CHAIN DEHYDROGENASE, PUTATIVE (AFU_ORTHOLOGUE AFUA_4G08710)-RELATED"/>
    <property type="match status" value="1"/>
</dbReference>
<dbReference type="AlphaFoldDB" id="A0A9Q3FB85"/>
<organism evidence="3 4">
    <name type="scientific">Austropuccinia psidii MF-1</name>
    <dbReference type="NCBI Taxonomy" id="1389203"/>
    <lineage>
        <taxon>Eukaryota</taxon>
        <taxon>Fungi</taxon>
        <taxon>Dikarya</taxon>
        <taxon>Basidiomycota</taxon>
        <taxon>Pucciniomycotina</taxon>
        <taxon>Pucciniomycetes</taxon>
        <taxon>Pucciniales</taxon>
        <taxon>Sphaerophragmiaceae</taxon>
        <taxon>Austropuccinia</taxon>
    </lineage>
</organism>
<name>A0A9Q3FB85_9BASI</name>
<dbReference type="OrthoDB" id="2499089at2759"/>
<dbReference type="PANTHER" id="PTHR43008">
    <property type="entry name" value="BENZIL REDUCTASE"/>
    <property type="match status" value="1"/>
</dbReference>
<dbReference type="Proteomes" id="UP000765509">
    <property type="component" value="Unassembled WGS sequence"/>
</dbReference>
<evidence type="ECO:0000256" key="2">
    <source>
        <dbReference type="ARBA" id="ARBA00023002"/>
    </source>
</evidence>
<reference evidence="3" key="1">
    <citation type="submission" date="2021-03" db="EMBL/GenBank/DDBJ databases">
        <title>Draft genome sequence of rust myrtle Austropuccinia psidii MF-1, a brazilian biotype.</title>
        <authorList>
            <person name="Quecine M.C."/>
            <person name="Pachon D.M.R."/>
            <person name="Bonatelli M.L."/>
            <person name="Correr F.H."/>
            <person name="Franceschini L.M."/>
            <person name="Leite T.F."/>
            <person name="Margarido G.R.A."/>
            <person name="Almeida C.A."/>
            <person name="Ferrarezi J.A."/>
            <person name="Labate C.A."/>
        </authorList>
    </citation>
    <scope>NUCLEOTIDE SEQUENCE</scope>
    <source>
        <strain evidence="3">MF-1</strain>
    </source>
</reference>
<sequence length="181" mass="19921">MSLNSDSKEKLYGVSALLKFMSDDNSEHPKDIFDEFKLHGRVALVTGSNGGIGLEIALVLAELGAKVWGVDLLSSASKEFQLCSTYAKILHQTNNLNDESSQAERLVYRQLDVTDEAAVQEVFQEIVSTDRRLDVCVAAAGILPPEKSCIEVKAGEFKQVLDVKQVNHQKSYPHLLPDDTS</sequence>
<dbReference type="EMBL" id="AVOT02038850">
    <property type="protein sequence ID" value="MBW0533796.1"/>
    <property type="molecule type" value="Genomic_DNA"/>
</dbReference>
<dbReference type="InterPro" id="IPR002347">
    <property type="entry name" value="SDR_fam"/>
</dbReference>